<keyword evidence="1" id="KW-0808">Transferase</keyword>
<dbReference type="Pfam" id="PF13649">
    <property type="entry name" value="Methyltransf_25"/>
    <property type="match status" value="1"/>
</dbReference>
<feature type="domain" description="Methyltransferase" evidence="2">
    <location>
        <begin position="42"/>
        <end position="139"/>
    </location>
</feature>
<dbReference type="AlphaFoldDB" id="A0A2H0B6Z8"/>
<sequence length="255" mass="29564">MSQFNKYAAYYDSIYQDKPYEHEVMQLEKFIKQYSKIPVSNIVSLGCGTATYEILLAKKGFKIVGVDVSDDMLKIGQEKVHANSLNSKISLLQGDIRDINLDNKFDLVLMMFNIAGYLHTQKDFRMVTKNVQKYLKPGGLFIFDAWNKPAVEQDPPSDRQRTIKQGGKLITRKTKGFLDKQNKLVKIKFEILEQVGDKSIKTVSENHPMRYWQINEIQRILNTEGLQFIKATSFHDPNKNISDKEWDMYVIARQI</sequence>
<dbReference type="Proteomes" id="UP000229459">
    <property type="component" value="Unassembled WGS sequence"/>
</dbReference>
<evidence type="ECO:0000313" key="4">
    <source>
        <dbReference type="Proteomes" id="UP000229459"/>
    </source>
</evidence>
<reference evidence="3 4" key="1">
    <citation type="submission" date="2017-09" db="EMBL/GenBank/DDBJ databases">
        <title>Depth-based differentiation of microbial function through sediment-hosted aquifers and enrichment of novel symbionts in the deep terrestrial subsurface.</title>
        <authorList>
            <person name="Probst A.J."/>
            <person name="Ladd B."/>
            <person name="Jarett J.K."/>
            <person name="Geller-Mcgrath D.E."/>
            <person name="Sieber C.M."/>
            <person name="Emerson J.B."/>
            <person name="Anantharaman K."/>
            <person name="Thomas B.C."/>
            <person name="Malmstrom R."/>
            <person name="Stieglmeier M."/>
            <person name="Klingl A."/>
            <person name="Woyke T."/>
            <person name="Ryan C.M."/>
            <person name="Banfield J.F."/>
        </authorList>
    </citation>
    <scope>NUCLEOTIDE SEQUENCE [LARGE SCALE GENOMIC DNA]</scope>
    <source>
        <strain evidence="3">CG23_combo_of_CG06-09_8_20_14_all_34_8</strain>
    </source>
</reference>
<gene>
    <name evidence="3" type="ORF">COX08_00755</name>
</gene>
<evidence type="ECO:0000313" key="3">
    <source>
        <dbReference type="EMBL" id="PIP53473.1"/>
    </source>
</evidence>
<protein>
    <recommendedName>
        <fullName evidence="2">Methyltransferase domain-containing protein</fullName>
    </recommendedName>
</protein>
<dbReference type="Gene3D" id="2.20.130.10">
    <property type="entry name" value="CAC2371-like domains"/>
    <property type="match status" value="1"/>
</dbReference>
<name>A0A2H0B6Z8_9BACT</name>
<accession>A0A2H0B6Z8</accession>
<dbReference type="SUPFAM" id="SSF53335">
    <property type="entry name" value="S-adenosyl-L-methionine-dependent methyltransferases"/>
    <property type="match status" value="1"/>
</dbReference>
<dbReference type="InterPro" id="IPR041698">
    <property type="entry name" value="Methyltransf_25"/>
</dbReference>
<dbReference type="Gene3D" id="3.40.50.150">
    <property type="entry name" value="Vaccinia Virus protein VP39"/>
    <property type="match status" value="1"/>
</dbReference>
<dbReference type="PANTHER" id="PTHR43861">
    <property type="entry name" value="TRANS-ACONITATE 2-METHYLTRANSFERASE-RELATED"/>
    <property type="match status" value="1"/>
</dbReference>
<evidence type="ECO:0000256" key="1">
    <source>
        <dbReference type="ARBA" id="ARBA00022679"/>
    </source>
</evidence>
<proteinExistence type="predicted"/>
<dbReference type="GO" id="GO:0016740">
    <property type="term" value="F:transferase activity"/>
    <property type="evidence" value="ECO:0007669"/>
    <property type="project" value="UniProtKB-KW"/>
</dbReference>
<comment type="caution">
    <text evidence="3">The sequence shown here is derived from an EMBL/GenBank/DDBJ whole genome shotgun (WGS) entry which is preliminary data.</text>
</comment>
<dbReference type="CDD" id="cd02440">
    <property type="entry name" value="AdoMet_MTases"/>
    <property type="match status" value="1"/>
</dbReference>
<organism evidence="3 4">
    <name type="scientific">Candidatus Beckwithbacteria bacterium CG23_combo_of_CG06-09_8_20_14_all_34_8</name>
    <dbReference type="NCBI Taxonomy" id="1974497"/>
    <lineage>
        <taxon>Bacteria</taxon>
        <taxon>Candidatus Beckwithiibacteriota</taxon>
    </lineage>
</organism>
<evidence type="ECO:0000259" key="2">
    <source>
        <dbReference type="Pfam" id="PF13649"/>
    </source>
</evidence>
<dbReference type="EMBL" id="PCSR01000016">
    <property type="protein sequence ID" value="PIP53473.1"/>
    <property type="molecule type" value="Genomic_DNA"/>
</dbReference>
<dbReference type="InterPro" id="IPR029063">
    <property type="entry name" value="SAM-dependent_MTases_sf"/>
</dbReference>